<evidence type="ECO:0000256" key="2">
    <source>
        <dbReference type="ARBA" id="ARBA00022475"/>
    </source>
</evidence>
<feature type="transmembrane region" description="Helical" evidence="6">
    <location>
        <begin position="277"/>
        <end position="298"/>
    </location>
</feature>
<accession>A0A1R4IPX0</accession>
<feature type="domain" description="Type II secretion system protein GspF" evidence="7">
    <location>
        <begin position="168"/>
        <end position="295"/>
    </location>
</feature>
<reference evidence="8 9" key="1">
    <citation type="submission" date="2017-02" db="EMBL/GenBank/DDBJ databases">
        <authorList>
            <person name="Peterson S.W."/>
        </authorList>
    </citation>
    <scope>NUCLEOTIDE SEQUENCE [LARGE SCALE GENOMIC DNA]</scope>
    <source>
        <strain evidence="8 9">LSP_Lj1</strain>
    </source>
</reference>
<evidence type="ECO:0000313" key="8">
    <source>
        <dbReference type="EMBL" id="SJN21941.1"/>
    </source>
</evidence>
<dbReference type="InterPro" id="IPR018076">
    <property type="entry name" value="T2SS_GspF_dom"/>
</dbReference>
<feature type="transmembrane region" description="Helical" evidence="6">
    <location>
        <begin position="101"/>
        <end position="121"/>
    </location>
</feature>
<dbReference type="EMBL" id="FUKQ01000011">
    <property type="protein sequence ID" value="SJN21941.1"/>
    <property type="molecule type" value="Genomic_DNA"/>
</dbReference>
<proteinExistence type="predicted"/>
<evidence type="ECO:0000313" key="9">
    <source>
        <dbReference type="Proteomes" id="UP000188342"/>
    </source>
</evidence>
<evidence type="ECO:0000256" key="1">
    <source>
        <dbReference type="ARBA" id="ARBA00004651"/>
    </source>
</evidence>
<dbReference type="STRING" id="1255658.FM114_03045"/>
<dbReference type="PANTHER" id="PTHR35007:SF1">
    <property type="entry name" value="PILUS ASSEMBLY PROTEIN"/>
    <property type="match status" value="1"/>
</dbReference>
<sequence>MSTTGLQLALLGGLSIGAGVSALVWRLAPVQVDAHDAVVRLSAQSPHTPATGGGQVRAVGGVERLGRWAMRTLPAGWWGVVPTQQLALLRISQARFFGEKVAFALLGMMAPALLSSLFAVMGLRLPVVVPVVASLAAGVLFFFIPNWNVVDDAGRARTEFNRALGAYIELIALERNSGSGTRQAMEAAAEVGDSWVFVRLREELAFSRWTGEPPWEALRRLSHELGLAELADLADILRLSGEEGSQIYSQLRARSASMRSALLSQDLTHANAVGEKLTIPMSALGITFITILIVPALLRVVGIT</sequence>
<protein>
    <submittedName>
        <fullName evidence="8">Putative integral membrane protein</fullName>
    </submittedName>
</protein>
<keyword evidence="9" id="KW-1185">Reference proteome</keyword>
<dbReference type="Proteomes" id="UP000188342">
    <property type="component" value="Unassembled WGS sequence"/>
</dbReference>
<name>A0A1R4IPX0_9ACTN</name>
<keyword evidence="4 6" id="KW-1133">Transmembrane helix</keyword>
<evidence type="ECO:0000256" key="5">
    <source>
        <dbReference type="ARBA" id="ARBA00023136"/>
    </source>
</evidence>
<gene>
    <name evidence="8" type="ORF">FM114_03045</name>
</gene>
<evidence type="ECO:0000256" key="4">
    <source>
        <dbReference type="ARBA" id="ARBA00022989"/>
    </source>
</evidence>
<keyword evidence="3 6" id="KW-0812">Transmembrane</keyword>
<keyword evidence="5 6" id="KW-0472">Membrane</keyword>
<organism evidence="8 9">
    <name type="scientific">Luteococcus japonicus LSP_Lj1</name>
    <dbReference type="NCBI Taxonomy" id="1255658"/>
    <lineage>
        <taxon>Bacteria</taxon>
        <taxon>Bacillati</taxon>
        <taxon>Actinomycetota</taxon>
        <taxon>Actinomycetes</taxon>
        <taxon>Propionibacteriales</taxon>
        <taxon>Propionibacteriaceae</taxon>
        <taxon>Luteococcus</taxon>
    </lineage>
</organism>
<dbReference type="AlphaFoldDB" id="A0A1R4IPX0"/>
<dbReference type="RefSeq" id="WP_094763727.1">
    <property type="nucleotide sequence ID" value="NZ_FUKQ01000011.1"/>
</dbReference>
<evidence type="ECO:0000256" key="6">
    <source>
        <dbReference type="SAM" id="Phobius"/>
    </source>
</evidence>
<dbReference type="Pfam" id="PF00482">
    <property type="entry name" value="T2SSF"/>
    <property type="match status" value="1"/>
</dbReference>
<feature type="transmembrane region" description="Helical" evidence="6">
    <location>
        <begin position="127"/>
        <end position="147"/>
    </location>
</feature>
<dbReference type="OrthoDB" id="5243064at2"/>
<evidence type="ECO:0000256" key="3">
    <source>
        <dbReference type="ARBA" id="ARBA00022692"/>
    </source>
</evidence>
<evidence type="ECO:0000259" key="7">
    <source>
        <dbReference type="Pfam" id="PF00482"/>
    </source>
</evidence>
<dbReference type="PANTHER" id="PTHR35007">
    <property type="entry name" value="INTEGRAL MEMBRANE PROTEIN-RELATED"/>
    <property type="match status" value="1"/>
</dbReference>
<keyword evidence="2" id="KW-1003">Cell membrane</keyword>
<dbReference type="GO" id="GO:0005886">
    <property type="term" value="C:plasma membrane"/>
    <property type="evidence" value="ECO:0007669"/>
    <property type="project" value="UniProtKB-SubCell"/>
</dbReference>
<comment type="subcellular location">
    <subcellularLocation>
        <location evidence="1">Cell membrane</location>
        <topology evidence="1">Multi-pass membrane protein</topology>
    </subcellularLocation>
</comment>